<dbReference type="SMART" id="SM00320">
    <property type="entry name" value="WD40"/>
    <property type="match status" value="4"/>
</dbReference>
<dbReference type="InterPro" id="IPR009146">
    <property type="entry name" value="Groucho_enhance"/>
</dbReference>
<dbReference type="EMBL" id="SGJD01005032">
    <property type="protein sequence ID" value="KAB0390794.1"/>
    <property type="molecule type" value="Genomic_DNA"/>
</dbReference>
<dbReference type="InterPro" id="IPR015943">
    <property type="entry name" value="WD40/YVTN_repeat-like_dom_sf"/>
</dbReference>
<dbReference type="Gene3D" id="2.130.10.10">
    <property type="entry name" value="YVTN repeat-like/Quinoprotein amine dehydrogenase"/>
    <property type="match status" value="1"/>
</dbReference>
<dbReference type="OrthoDB" id="9837721at2759"/>
<feature type="compositionally biased region" description="Polar residues" evidence="2">
    <location>
        <begin position="48"/>
        <end position="60"/>
    </location>
</feature>
<dbReference type="PRINTS" id="PR01850">
    <property type="entry name" value="GROUCHOFAMLY"/>
</dbReference>
<accession>A0A643BSA9</accession>
<feature type="region of interest" description="Disordered" evidence="2">
    <location>
        <begin position="48"/>
        <end position="78"/>
    </location>
</feature>
<keyword evidence="4" id="KW-1185">Reference proteome</keyword>
<dbReference type="InterPro" id="IPR001680">
    <property type="entry name" value="WD40_rpt"/>
</dbReference>
<dbReference type="GO" id="GO:0003714">
    <property type="term" value="F:transcription corepressor activity"/>
    <property type="evidence" value="ECO:0007669"/>
    <property type="project" value="TreeGrafter"/>
</dbReference>
<proteinExistence type="inferred from homology"/>
<dbReference type="GO" id="GO:0005667">
    <property type="term" value="C:transcription regulator complex"/>
    <property type="evidence" value="ECO:0007669"/>
    <property type="project" value="TreeGrafter"/>
</dbReference>
<evidence type="ECO:0000313" key="3">
    <source>
        <dbReference type="EMBL" id="KAB0390794.1"/>
    </source>
</evidence>
<sequence length="386" mass="43002">LILRPAFQPGTIRTPWISSSSTSPENFLQIVETCGQSLGFQLQEHQGNQAFPSEQPNQDPQHPEAKTAQPSSLQGPDFEDVMATRSSDWLQQTPGVDDHAGHQLDMRPSWDSEPRFWQDVLTEQLWQIFAGTQDQGECPRRRRACRKILSISEAHDFENTWSRPDALPWQSKKLAVPHRVEKMRRLEHGEPVLATAVSSFTRHAFTCGRGGVKLRVSALSSLPMPLLARDLPGHLNGAKSIAVKDQHIWTGGLDACLRCWDLRTTGEPQEYQFESQIMSLSPSPWEDWVLVGTANGQQWLQPSLGGQKHMVGCKDGTILGLKFSPLGQWWVSVGTDNLVSVFSMPMGTTVVQVPETSSIMCCDVSPSNHLIVTGSRDHASVYQITY</sequence>
<organism evidence="3 4">
    <name type="scientific">Balaenoptera physalus</name>
    <name type="common">Fin whale</name>
    <name type="synonym">Balaena physalus</name>
    <dbReference type="NCBI Taxonomy" id="9770"/>
    <lineage>
        <taxon>Eukaryota</taxon>
        <taxon>Metazoa</taxon>
        <taxon>Chordata</taxon>
        <taxon>Craniata</taxon>
        <taxon>Vertebrata</taxon>
        <taxon>Euteleostomi</taxon>
        <taxon>Mammalia</taxon>
        <taxon>Eutheria</taxon>
        <taxon>Laurasiatheria</taxon>
        <taxon>Artiodactyla</taxon>
        <taxon>Whippomorpha</taxon>
        <taxon>Cetacea</taxon>
        <taxon>Mysticeti</taxon>
        <taxon>Balaenopteridae</taxon>
        <taxon>Balaenoptera</taxon>
    </lineage>
</organism>
<comment type="caution">
    <text evidence="3">The sequence shown here is derived from an EMBL/GenBank/DDBJ whole genome shotgun (WGS) entry which is preliminary data.</text>
</comment>
<comment type="similarity">
    <text evidence="1">Belongs to the WD repeat Groucho/TLE family.</text>
</comment>
<dbReference type="GO" id="GO:0090090">
    <property type="term" value="P:negative regulation of canonical Wnt signaling pathway"/>
    <property type="evidence" value="ECO:0007669"/>
    <property type="project" value="TreeGrafter"/>
</dbReference>
<dbReference type="PANTHER" id="PTHR10814:SF2">
    <property type="entry name" value="TRANSDUCIN-LIKE ENHANCER PROTEIN 6"/>
    <property type="match status" value="1"/>
</dbReference>
<dbReference type="PANTHER" id="PTHR10814">
    <property type="entry name" value="TRANSDUCIN-LIKE ENHANCER PROTEIN"/>
    <property type="match status" value="1"/>
</dbReference>
<evidence type="ECO:0008006" key="5">
    <source>
        <dbReference type="Google" id="ProtNLM"/>
    </source>
</evidence>
<protein>
    <recommendedName>
        <fullName evidence="5">Transducin-like enhancer protein 6</fullName>
    </recommendedName>
</protein>
<dbReference type="GO" id="GO:0005634">
    <property type="term" value="C:nucleus"/>
    <property type="evidence" value="ECO:0007669"/>
    <property type="project" value="InterPro"/>
</dbReference>
<dbReference type="Pfam" id="PF00400">
    <property type="entry name" value="WD40"/>
    <property type="match status" value="1"/>
</dbReference>
<feature type="non-terminal residue" evidence="3">
    <location>
        <position position="1"/>
    </location>
</feature>
<evidence type="ECO:0000256" key="2">
    <source>
        <dbReference type="SAM" id="MobiDB-lite"/>
    </source>
</evidence>
<reference evidence="3 4" key="1">
    <citation type="journal article" date="2019" name="PLoS ONE">
        <title>Genomic analyses reveal an absence of contemporary introgressive admixture between fin whales and blue whales, despite known hybrids.</title>
        <authorList>
            <person name="Westbury M.V."/>
            <person name="Petersen B."/>
            <person name="Lorenzen E.D."/>
        </authorList>
    </citation>
    <scope>NUCLEOTIDE SEQUENCE [LARGE SCALE GENOMIC DNA]</scope>
    <source>
        <strain evidence="3">FinWhale-01</strain>
    </source>
</reference>
<evidence type="ECO:0000313" key="4">
    <source>
        <dbReference type="Proteomes" id="UP000437017"/>
    </source>
</evidence>
<dbReference type="InterPro" id="IPR036322">
    <property type="entry name" value="WD40_repeat_dom_sf"/>
</dbReference>
<dbReference type="AlphaFoldDB" id="A0A643BSA9"/>
<name>A0A643BSA9_BALPH</name>
<dbReference type="SUPFAM" id="SSF50978">
    <property type="entry name" value="WD40 repeat-like"/>
    <property type="match status" value="1"/>
</dbReference>
<gene>
    <name evidence="3" type="ORF">E2I00_016877</name>
</gene>
<dbReference type="Proteomes" id="UP000437017">
    <property type="component" value="Unassembled WGS sequence"/>
</dbReference>
<evidence type="ECO:0000256" key="1">
    <source>
        <dbReference type="ARBA" id="ARBA00005969"/>
    </source>
</evidence>